<dbReference type="RefSeq" id="WP_045023054.1">
    <property type="nucleotide sequence ID" value="NZ_CP166106.1"/>
</dbReference>
<evidence type="ECO:0000313" key="4">
    <source>
        <dbReference type="Proteomes" id="UP000032564"/>
    </source>
</evidence>
<reference evidence="3 4" key="1">
    <citation type="submission" date="2014-12" db="EMBL/GenBank/DDBJ databases">
        <authorList>
            <person name="Kuzmanovic N."/>
            <person name="Pulawska J."/>
            <person name="Obradovic A."/>
        </authorList>
    </citation>
    <scope>NUCLEOTIDE SEQUENCE [LARGE SCALE GENOMIC DNA]</scope>
    <source>
        <strain evidence="3 4">KFB 330</strain>
    </source>
</reference>
<comment type="caution">
    <text evidence="3">The sequence shown here is derived from an EMBL/GenBank/DDBJ whole genome shotgun (WGS) entry which is preliminary data.</text>
</comment>
<gene>
    <name evidence="3" type="ORF">RP75_23875</name>
</gene>
<dbReference type="NCBIfam" id="NF005559">
    <property type="entry name" value="PRK07231.1"/>
    <property type="match status" value="1"/>
</dbReference>
<dbReference type="InterPro" id="IPR002347">
    <property type="entry name" value="SDR_fam"/>
</dbReference>
<dbReference type="PRINTS" id="PR00080">
    <property type="entry name" value="SDRFAMILY"/>
</dbReference>
<dbReference type="InterPro" id="IPR036291">
    <property type="entry name" value="NAD(P)-bd_dom_sf"/>
</dbReference>
<evidence type="ECO:0000256" key="2">
    <source>
        <dbReference type="ARBA" id="ARBA00023002"/>
    </source>
</evidence>
<evidence type="ECO:0000256" key="1">
    <source>
        <dbReference type="ARBA" id="ARBA00006484"/>
    </source>
</evidence>
<dbReference type="PANTHER" id="PTHR42760:SF37">
    <property type="entry name" value="CLAVALDEHYDE DEHYDROGENASE"/>
    <property type="match status" value="1"/>
</dbReference>
<dbReference type="PANTHER" id="PTHR42760">
    <property type="entry name" value="SHORT-CHAIN DEHYDROGENASES/REDUCTASES FAMILY MEMBER"/>
    <property type="match status" value="1"/>
</dbReference>
<keyword evidence="4" id="KW-1185">Reference proteome</keyword>
<keyword evidence="2" id="KW-0560">Oxidoreductase</keyword>
<dbReference type="EMBL" id="JWIT01000025">
    <property type="protein sequence ID" value="KJF70890.1"/>
    <property type="molecule type" value="Genomic_DNA"/>
</dbReference>
<dbReference type="Pfam" id="PF13561">
    <property type="entry name" value="adh_short_C2"/>
    <property type="match status" value="1"/>
</dbReference>
<organism evidence="3 4">
    <name type="scientific">Agrobacterium arsenijevicii</name>
    <dbReference type="NCBI Taxonomy" id="1585697"/>
    <lineage>
        <taxon>Bacteria</taxon>
        <taxon>Pseudomonadati</taxon>
        <taxon>Pseudomonadota</taxon>
        <taxon>Alphaproteobacteria</taxon>
        <taxon>Hyphomicrobiales</taxon>
        <taxon>Rhizobiaceae</taxon>
        <taxon>Rhizobium/Agrobacterium group</taxon>
        <taxon>Agrobacterium</taxon>
    </lineage>
</organism>
<comment type="similarity">
    <text evidence="1">Belongs to the short-chain dehydrogenases/reductases (SDR) family.</text>
</comment>
<dbReference type="Proteomes" id="UP000032564">
    <property type="component" value="Unassembled WGS sequence"/>
</dbReference>
<sequence length="256" mass="27107">MSYVNKVVIVTGAGTGIGRAMVQEFAAQGAFVAALGRRMDKLQGTLALLPDPGTALALSIDVSDAEAVDQAVKQIHAQRGRIDLLVNNAGIMDDYTPVHKTDIDGWRQVLDINIVGPYLMCRAVIPFMLEQGKGVIINVASVTGSKAGGGGSAYTTSKHGLIGFTRALTFEYGTKGVRVNSLSPGATATPMNFPEDRSEDFPDVEAAVRDLPAGRFCQPEEIAKLASFLGSDACDYVHGSDYVIDGGWLTAGHDQF</sequence>
<evidence type="ECO:0000313" key="3">
    <source>
        <dbReference type="EMBL" id="KJF70890.1"/>
    </source>
</evidence>
<dbReference type="Gene3D" id="3.40.50.720">
    <property type="entry name" value="NAD(P)-binding Rossmann-like Domain"/>
    <property type="match status" value="1"/>
</dbReference>
<dbReference type="PRINTS" id="PR00081">
    <property type="entry name" value="GDHRDH"/>
</dbReference>
<accession>A0ABR5D1G4</accession>
<proteinExistence type="inferred from homology"/>
<protein>
    <submittedName>
        <fullName evidence="3">2-hydroxypropyl-CoM dehydrogenase</fullName>
    </submittedName>
</protein>
<dbReference type="CDD" id="cd05233">
    <property type="entry name" value="SDR_c"/>
    <property type="match status" value="1"/>
</dbReference>
<name>A0ABR5D1G4_9HYPH</name>
<dbReference type="SUPFAM" id="SSF51735">
    <property type="entry name" value="NAD(P)-binding Rossmann-fold domains"/>
    <property type="match status" value="1"/>
</dbReference>